<feature type="binding site" evidence="3">
    <location>
        <position position="8"/>
    </location>
    <ligand>
        <name>a divalent metal cation</name>
        <dbReference type="ChEBI" id="CHEBI:60240"/>
        <label>1</label>
    </ligand>
</feature>
<evidence type="ECO:0000256" key="3">
    <source>
        <dbReference type="PIRSR" id="PIRSR005902-1"/>
    </source>
</evidence>
<dbReference type="AlphaFoldDB" id="A0A1G5FKK3"/>
<dbReference type="InterPro" id="IPR032466">
    <property type="entry name" value="Metal_Hydrolase"/>
</dbReference>
<feature type="binding site" evidence="3">
    <location>
        <position position="128"/>
    </location>
    <ligand>
        <name>a divalent metal cation</name>
        <dbReference type="ChEBI" id="CHEBI:60240"/>
        <label>2</label>
    </ligand>
</feature>
<dbReference type="Proteomes" id="UP000183047">
    <property type="component" value="Unassembled WGS sequence"/>
</dbReference>
<dbReference type="SUPFAM" id="SSF51556">
    <property type="entry name" value="Metallo-dependent hydrolases"/>
    <property type="match status" value="1"/>
</dbReference>
<dbReference type="PROSITE" id="PS01091">
    <property type="entry name" value="TATD_3"/>
    <property type="match status" value="1"/>
</dbReference>
<protein>
    <submittedName>
        <fullName evidence="4">TatD DNase family protein</fullName>
    </submittedName>
</protein>
<dbReference type="CDD" id="cd01310">
    <property type="entry name" value="TatD_DNAse"/>
    <property type="match status" value="1"/>
</dbReference>
<dbReference type="EMBL" id="FMUR01000015">
    <property type="protein sequence ID" value="SCY39687.1"/>
    <property type="molecule type" value="Genomic_DNA"/>
</dbReference>
<proteinExistence type="predicted"/>
<gene>
    <name evidence="4" type="ORF">SAMN02910451_02448</name>
</gene>
<evidence type="ECO:0000313" key="5">
    <source>
        <dbReference type="Proteomes" id="UP000183047"/>
    </source>
</evidence>
<dbReference type="OrthoDB" id="9810005at2"/>
<dbReference type="Pfam" id="PF01026">
    <property type="entry name" value="TatD_DNase"/>
    <property type="match status" value="1"/>
</dbReference>
<dbReference type="GO" id="GO:0004536">
    <property type="term" value="F:DNA nuclease activity"/>
    <property type="evidence" value="ECO:0007669"/>
    <property type="project" value="InterPro"/>
</dbReference>
<sequence length="258" mass="29205">MIFDTHVHYDDRQYDEDREILISSLAEKGIGNVVNIGADMASSERALELAHKYGFIYAAVGVHPSEVEELNDEAMDRLKAWSADERCVAIGEIGLDYHWPDPAPEIQKKWFVRQLDLAREVKLPVVIHSRDAAKDTMDIMHSEHAEDIGGVVHCFSYSKEIAKECVDMGFYIGVGGVVTFKNGKKLREVVDRIPMEKILLETDCPYLSPEPHRGERNSSLNLPYVVKEIANIKGISEEDVIRITEENAKRMYGLMTEV</sequence>
<feature type="binding site" evidence="3">
    <location>
        <position position="92"/>
    </location>
    <ligand>
        <name>a divalent metal cation</name>
        <dbReference type="ChEBI" id="CHEBI:60240"/>
        <label>1</label>
    </ligand>
</feature>
<organism evidence="4 5">
    <name type="scientific">Butyrivibrio hungatei</name>
    <dbReference type="NCBI Taxonomy" id="185008"/>
    <lineage>
        <taxon>Bacteria</taxon>
        <taxon>Bacillati</taxon>
        <taxon>Bacillota</taxon>
        <taxon>Clostridia</taxon>
        <taxon>Lachnospirales</taxon>
        <taxon>Lachnospiraceae</taxon>
        <taxon>Butyrivibrio</taxon>
    </lineage>
</organism>
<dbReference type="FunFam" id="3.20.20.140:FF:000005">
    <property type="entry name" value="TatD family hydrolase"/>
    <property type="match status" value="1"/>
</dbReference>
<dbReference type="InterPro" id="IPR018228">
    <property type="entry name" value="DNase_TatD-rel_CS"/>
</dbReference>
<dbReference type="RefSeq" id="WP_074462907.1">
    <property type="nucleotide sequence ID" value="NZ_FMUR01000015.1"/>
</dbReference>
<evidence type="ECO:0000256" key="2">
    <source>
        <dbReference type="ARBA" id="ARBA00022801"/>
    </source>
</evidence>
<accession>A0A1G5FKK3</accession>
<reference evidence="5" key="1">
    <citation type="submission" date="2016-10" db="EMBL/GenBank/DDBJ databases">
        <authorList>
            <person name="Varghese N."/>
            <person name="Submissions S."/>
        </authorList>
    </citation>
    <scope>NUCLEOTIDE SEQUENCE [LARGE SCALE GENOMIC DNA]</scope>
    <source>
        <strain evidence="5">XBD2006</strain>
    </source>
</reference>
<keyword evidence="1 3" id="KW-0479">Metal-binding</keyword>
<feature type="binding site" evidence="3">
    <location>
        <position position="153"/>
    </location>
    <ligand>
        <name>a divalent metal cation</name>
        <dbReference type="ChEBI" id="CHEBI:60240"/>
        <label>2</label>
    </ligand>
</feature>
<feature type="binding site" evidence="3">
    <location>
        <position position="6"/>
    </location>
    <ligand>
        <name>a divalent metal cation</name>
        <dbReference type="ChEBI" id="CHEBI:60240"/>
        <label>1</label>
    </ligand>
</feature>
<dbReference type="PANTHER" id="PTHR46124">
    <property type="entry name" value="D-AMINOACYL-TRNA DEACYLASE"/>
    <property type="match status" value="1"/>
</dbReference>
<dbReference type="NCBIfam" id="TIGR00010">
    <property type="entry name" value="YchF/TatD family DNA exonuclease"/>
    <property type="match status" value="1"/>
</dbReference>
<keyword evidence="5" id="KW-1185">Reference proteome</keyword>
<dbReference type="InterPro" id="IPR001130">
    <property type="entry name" value="TatD-like"/>
</dbReference>
<dbReference type="PIRSF" id="PIRSF005902">
    <property type="entry name" value="DNase_TatD"/>
    <property type="match status" value="1"/>
</dbReference>
<keyword evidence="2" id="KW-0378">Hydrolase</keyword>
<dbReference type="GO" id="GO:0046872">
    <property type="term" value="F:metal ion binding"/>
    <property type="evidence" value="ECO:0007669"/>
    <property type="project" value="UniProtKB-KW"/>
</dbReference>
<evidence type="ECO:0000313" key="4">
    <source>
        <dbReference type="EMBL" id="SCY39687.1"/>
    </source>
</evidence>
<dbReference type="GO" id="GO:0016788">
    <property type="term" value="F:hydrolase activity, acting on ester bonds"/>
    <property type="evidence" value="ECO:0007669"/>
    <property type="project" value="InterPro"/>
</dbReference>
<dbReference type="PANTHER" id="PTHR46124:SF2">
    <property type="entry name" value="D-AMINOACYL-TRNA DEACYLASE"/>
    <property type="match status" value="1"/>
</dbReference>
<evidence type="ECO:0000256" key="1">
    <source>
        <dbReference type="ARBA" id="ARBA00022723"/>
    </source>
</evidence>
<feature type="binding site" evidence="3">
    <location>
        <position position="203"/>
    </location>
    <ligand>
        <name>a divalent metal cation</name>
        <dbReference type="ChEBI" id="CHEBI:60240"/>
        <label>1</label>
    </ligand>
</feature>
<dbReference type="Gene3D" id="3.20.20.140">
    <property type="entry name" value="Metal-dependent hydrolases"/>
    <property type="match status" value="1"/>
</dbReference>
<dbReference type="GO" id="GO:0005829">
    <property type="term" value="C:cytosol"/>
    <property type="evidence" value="ECO:0007669"/>
    <property type="project" value="TreeGrafter"/>
</dbReference>
<dbReference type="InterPro" id="IPR015991">
    <property type="entry name" value="TatD/YcfH-like"/>
</dbReference>
<name>A0A1G5FKK3_9FIRM</name>